<protein>
    <submittedName>
        <fullName evidence="2">Uncharacterized protein</fullName>
    </submittedName>
</protein>
<proteinExistence type="predicted"/>
<dbReference type="Proteomes" id="UP001152523">
    <property type="component" value="Unassembled WGS sequence"/>
</dbReference>
<comment type="caution">
    <text evidence="2">The sequence shown here is derived from an EMBL/GenBank/DDBJ whole genome shotgun (WGS) entry which is preliminary data.</text>
</comment>
<keyword evidence="3" id="KW-1185">Reference proteome</keyword>
<keyword evidence="1" id="KW-0812">Transmembrane</keyword>
<evidence type="ECO:0000313" key="2">
    <source>
        <dbReference type="EMBL" id="CAH9120368.1"/>
    </source>
</evidence>
<feature type="transmembrane region" description="Helical" evidence="1">
    <location>
        <begin position="56"/>
        <end position="78"/>
    </location>
</feature>
<keyword evidence="1" id="KW-0472">Membrane</keyword>
<gene>
    <name evidence="2" type="ORF">CEPIT_LOCUS23004</name>
</gene>
<name>A0AAV0ED83_9ASTE</name>
<dbReference type="EMBL" id="CAMAPF010000915">
    <property type="protein sequence ID" value="CAH9120368.1"/>
    <property type="molecule type" value="Genomic_DNA"/>
</dbReference>
<keyword evidence="1" id="KW-1133">Transmembrane helix</keyword>
<organism evidence="2 3">
    <name type="scientific">Cuscuta epithymum</name>
    <dbReference type="NCBI Taxonomy" id="186058"/>
    <lineage>
        <taxon>Eukaryota</taxon>
        <taxon>Viridiplantae</taxon>
        <taxon>Streptophyta</taxon>
        <taxon>Embryophyta</taxon>
        <taxon>Tracheophyta</taxon>
        <taxon>Spermatophyta</taxon>
        <taxon>Magnoliopsida</taxon>
        <taxon>eudicotyledons</taxon>
        <taxon>Gunneridae</taxon>
        <taxon>Pentapetalae</taxon>
        <taxon>asterids</taxon>
        <taxon>lamiids</taxon>
        <taxon>Solanales</taxon>
        <taxon>Convolvulaceae</taxon>
        <taxon>Cuscuteae</taxon>
        <taxon>Cuscuta</taxon>
        <taxon>Cuscuta subgen. Cuscuta</taxon>
    </lineage>
</organism>
<evidence type="ECO:0000313" key="3">
    <source>
        <dbReference type="Proteomes" id="UP001152523"/>
    </source>
</evidence>
<sequence length="263" mass="30949">MMYVSRFSSIFKLYLISPLTLSSLSFESFLSPFSLPLSPFSFLSLLRSITQSLLKLSFFLLYHLFSTFLYKIFFIICIKLSYSSYFIYFDYFLFFFQITCKLITYTTIVCDSHNYCLYGKYCLCRQIHNCLCNMKKLSVHTGTAHILIDLQIGVSVRRQSVFFLQKSKCLWTQTKFVCVHKQFLYVLTGNFVPIVCDRHFVYKLCTTCVPLAFLQINSRNYKDRIFPLGYLLEIFIPCITKTSPLSHLTCFFPIIIFKSIIFK</sequence>
<accession>A0AAV0ED83</accession>
<feature type="transmembrane region" description="Helical" evidence="1">
    <location>
        <begin position="85"/>
        <end position="108"/>
    </location>
</feature>
<reference evidence="2" key="1">
    <citation type="submission" date="2022-07" db="EMBL/GenBank/DDBJ databases">
        <authorList>
            <person name="Macas J."/>
            <person name="Novak P."/>
            <person name="Neumann P."/>
        </authorList>
    </citation>
    <scope>NUCLEOTIDE SEQUENCE</scope>
</reference>
<dbReference type="AlphaFoldDB" id="A0AAV0ED83"/>
<evidence type="ECO:0000256" key="1">
    <source>
        <dbReference type="SAM" id="Phobius"/>
    </source>
</evidence>